<dbReference type="RefSeq" id="WP_068534818.1">
    <property type="nucleotide sequence ID" value="NZ_LVJH01000029.1"/>
</dbReference>
<gene>
    <name evidence="1" type="ORF">PGLA_16650</name>
</gene>
<dbReference type="OrthoDB" id="2851619at2"/>
<evidence type="ECO:0000313" key="2">
    <source>
        <dbReference type="Proteomes" id="UP000076967"/>
    </source>
</evidence>
<evidence type="ECO:0000313" key="1">
    <source>
        <dbReference type="EMBL" id="OAB41430.1"/>
    </source>
</evidence>
<protein>
    <submittedName>
        <fullName evidence="1">Uncharacterized protein</fullName>
    </submittedName>
</protein>
<proteinExistence type="predicted"/>
<sequence length="174" mass="20796">MQDEDATKDDGFRLRRLEYNRYALEKVYQRLQNAVDSNHEQEIYTALGETLLWIMTTDEWHLSHDPIYKERRDLDEKGQLLLGLKHAYNSMKHNMYFIKIHNKMGGAKFPISFPIKIPVITVHWMIADELMLGNKGKLGENYENYKRYIEEKEVLCTFELAMEFLNEEYIKIVK</sequence>
<comment type="caution">
    <text evidence="1">The sequence shown here is derived from an EMBL/GenBank/DDBJ whole genome shotgun (WGS) entry which is preliminary data.</text>
</comment>
<dbReference type="Proteomes" id="UP000076967">
    <property type="component" value="Unassembled WGS sequence"/>
</dbReference>
<name>A0A162Q1X6_9BACL</name>
<dbReference type="EMBL" id="LVJH01000029">
    <property type="protein sequence ID" value="OAB41430.1"/>
    <property type="molecule type" value="Genomic_DNA"/>
</dbReference>
<organism evidence="1 2">
    <name type="scientific">Paenibacillus glacialis</name>
    <dbReference type="NCBI Taxonomy" id="494026"/>
    <lineage>
        <taxon>Bacteria</taxon>
        <taxon>Bacillati</taxon>
        <taxon>Bacillota</taxon>
        <taxon>Bacilli</taxon>
        <taxon>Bacillales</taxon>
        <taxon>Paenibacillaceae</taxon>
        <taxon>Paenibacillus</taxon>
    </lineage>
</organism>
<dbReference type="STRING" id="494026.PGLA_16650"/>
<reference evidence="1 2" key="1">
    <citation type="submission" date="2016-03" db="EMBL/GenBank/DDBJ databases">
        <title>Draft genome sequence of Paenibacillus glacialis DSM 22343.</title>
        <authorList>
            <person name="Shin S.-K."/>
            <person name="Yi H."/>
        </authorList>
    </citation>
    <scope>NUCLEOTIDE SEQUENCE [LARGE SCALE GENOMIC DNA]</scope>
    <source>
        <strain evidence="1 2">DSM 22343</strain>
    </source>
</reference>
<dbReference type="AlphaFoldDB" id="A0A162Q1X6"/>
<accession>A0A162Q1X6</accession>
<keyword evidence="2" id="KW-1185">Reference proteome</keyword>